<keyword evidence="5" id="KW-1185">Reference proteome</keyword>
<reference evidence="4 5" key="1">
    <citation type="submission" date="2021-02" db="EMBL/GenBank/DDBJ databases">
        <title>Genome assembly of Pseudopithomyces chartarum.</title>
        <authorList>
            <person name="Jauregui R."/>
            <person name="Singh J."/>
            <person name="Voisey C."/>
        </authorList>
    </citation>
    <scope>NUCLEOTIDE SEQUENCE [LARGE SCALE GENOMIC DNA]</scope>
    <source>
        <strain evidence="4 5">AGR01</strain>
    </source>
</reference>
<evidence type="ECO:0000313" key="4">
    <source>
        <dbReference type="EMBL" id="KAK3197229.1"/>
    </source>
</evidence>
<dbReference type="EMBL" id="WVTA01000021">
    <property type="protein sequence ID" value="KAK3197229.1"/>
    <property type="molecule type" value="Genomic_DNA"/>
</dbReference>
<keyword evidence="3" id="KW-0812">Transmembrane</keyword>
<proteinExistence type="predicted"/>
<feature type="region of interest" description="Disordered" evidence="2">
    <location>
        <begin position="1"/>
        <end position="69"/>
    </location>
</feature>
<feature type="transmembrane region" description="Helical" evidence="3">
    <location>
        <begin position="152"/>
        <end position="170"/>
    </location>
</feature>
<evidence type="ECO:0000256" key="1">
    <source>
        <dbReference type="SAM" id="Coils"/>
    </source>
</evidence>
<protein>
    <submittedName>
        <fullName evidence="4">Uncharacterized protein</fullName>
    </submittedName>
</protein>
<dbReference type="AlphaFoldDB" id="A0AAN6LLE7"/>
<evidence type="ECO:0000256" key="3">
    <source>
        <dbReference type="SAM" id="Phobius"/>
    </source>
</evidence>
<evidence type="ECO:0000256" key="2">
    <source>
        <dbReference type="SAM" id="MobiDB-lite"/>
    </source>
</evidence>
<organism evidence="4 5">
    <name type="scientific">Pseudopithomyces chartarum</name>
    <dbReference type="NCBI Taxonomy" id="1892770"/>
    <lineage>
        <taxon>Eukaryota</taxon>
        <taxon>Fungi</taxon>
        <taxon>Dikarya</taxon>
        <taxon>Ascomycota</taxon>
        <taxon>Pezizomycotina</taxon>
        <taxon>Dothideomycetes</taxon>
        <taxon>Pleosporomycetidae</taxon>
        <taxon>Pleosporales</taxon>
        <taxon>Massarineae</taxon>
        <taxon>Didymosphaeriaceae</taxon>
        <taxon>Pseudopithomyces</taxon>
    </lineage>
</organism>
<dbReference type="Proteomes" id="UP001280581">
    <property type="component" value="Unassembled WGS sequence"/>
</dbReference>
<keyword evidence="1" id="KW-0175">Coiled coil</keyword>
<evidence type="ECO:0000313" key="5">
    <source>
        <dbReference type="Proteomes" id="UP001280581"/>
    </source>
</evidence>
<accession>A0AAN6LLE7</accession>
<sequence length="201" mass="22874">MSKPSRRTGATEPIPRPRKNHPPTTYTHAEGSKIPFAPTKRTAAPFGEISYPDIPPPSTRSSPDTLPYPLPETPTLPPNHWTLSMNEDNSLIQGAIRRNNIQWKNVLRQYSNDLREARKGRKLSEEELAEELERIAREKKKMARERRRSQKLTRWLATLLVGVSVLLYYVGTGTLTFYQAGVPDLFSWVAQTPEEVLLGWG</sequence>
<name>A0AAN6LLE7_9PLEO</name>
<keyword evidence="3" id="KW-0472">Membrane</keyword>
<gene>
    <name evidence="4" type="ORF">GRF29_1536g1064829</name>
</gene>
<feature type="coiled-coil region" evidence="1">
    <location>
        <begin position="107"/>
        <end position="152"/>
    </location>
</feature>
<comment type="caution">
    <text evidence="4">The sequence shown here is derived from an EMBL/GenBank/DDBJ whole genome shotgun (WGS) entry which is preliminary data.</text>
</comment>
<keyword evidence="3" id="KW-1133">Transmembrane helix</keyword>